<dbReference type="Gene3D" id="3.10.580.10">
    <property type="entry name" value="CBS-domain"/>
    <property type="match status" value="1"/>
</dbReference>
<feature type="domain" description="CBS" evidence="8">
    <location>
        <begin position="213"/>
        <end position="274"/>
    </location>
</feature>
<comment type="similarity">
    <text evidence="1 4">Belongs to the SIS family. GutQ/KpsF subfamily.</text>
</comment>
<proteinExistence type="inferred from homology"/>
<dbReference type="PANTHER" id="PTHR42745:SF1">
    <property type="entry name" value="ARABINOSE 5-PHOSPHATE ISOMERASE KDSD"/>
    <property type="match status" value="1"/>
</dbReference>
<dbReference type="GO" id="GO:0005975">
    <property type="term" value="P:carbohydrate metabolic process"/>
    <property type="evidence" value="ECO:0007669"/>
    <property type="project" value="InterPro"/>
</dbReference>
<feature type="site" description="Catalytically relevant" evidence="6">
    <location>
        <position position="156"/>
    </location>
</feature>
<dbReference type="RefSeq" id="WP_145028212.1">
    <property type="nucleotide sequence ID" value="NZ_CP036271.1"/>
</dbReference>
<feature type="site" description="Catalytically relevant" evidence="6">
    <location>
        <position position="115"/>
    </location>
</feature>
<dbReference type="NCBIfam" id="TIGR00393">
    <property type="entry name" value="kpsF"/>
    <property type="match status" value="1"/>
</dbReference>
<dbReference type="PROSITE" id="PS51464">
    <property type="entry name" value="SIS"/>
    <property type="match status" value="1"/>
</dbReference>
<dbReference type="Proteomes" id="UP000315700">
    <property type="component" value="Chromosome"/>
</dbReference>
<evidence type="ECO:0000256" key="1">
    <source>
        <dbReference type="ARBA" id="ARBA00008165"/>
    </source>
</evidence>
<dbReference type="Pfam" id="PF01380">
    <property type="entry name" value="SIS"/>
    <property type="match status" value="1"/>
</dbReference>
<dbReference type="KEGG" id="ccos:Pan44_12150"/>
<feature type="site" description="Catalytically relevant" evidence="6">
    <location>
        <position position="63"/>
    </location>
</feature>
<dbReference type="PIRSF" id="PIRSF004692">
    <property type="entry name" value="KdsD_KpsF"/>
    <property type="match status" value="1"/>
</dbReference>
<keyword evidence="5" id="KW-0862">Zinc</keyword>
<gene>
    <name evidence="10" type="primary">kdsD</name>
    <name evidence="10" type="ORF">Pan44_12150</name>
</gene>
<feature type="site" description="Catalytically relevant" evidence="6">
    <location>
        <position position="197"/>
    </location>
</feature>
<dbReference type="SMART" id="SM00116">
    <property type="entry name" value="CBS"/>
    <property type="match status" value="2"/>
</dbReference>
<organism evidence="10 11">
    <name type="scientific">Caulifigura coniformis</name>
    <dbReference type="NCBI Taxonomy" id="2527983"/>
    <lineage>
        <taxon>Bacteria</taxon>
        <taxon>Pseudomonadati</taxon>
        <taxon>Planctomycetota</taxon>
        <taxon>Planctomycetia</taxon>
        <taxon>Planctomycetales</taxon>
        <taxon>Planctomycetaceae</taxon>
        <taxon>Caulifigura</taxon>
    </lineage>
</organism>
<feature type="binding site" evidence="5">
    <location>
        <position position="86"/>
    </location>
    <ligand>
        <name>Zn(2+)</name>
        <dbReference type="ChEBI" id="CHEBI:29105"/>
    </ligand>
</feature>
<dbReference type="InParanoid" id="A0A517SAQ2"/>
<reference evidence="10 11" key="1">
    <citation type="submission" date="2019-02" db="EMBL/GenBank/DDBJ databases">
        <title>Deep-cultivation of Planctomycetes and their phenomic and genomic characterization uncovers novel biology.</title>
        <authorList>
            <person name="Wiegand S."/>
            <person name="Jogler M."/>
            <person name="Boedeker C."/>
            <person name="Pinto D."/>
            <person name="Vollmers J."/>
            <person name="Rivas-Marin E."/>
            <person name="Kohn T."/>
            <person name="Peeters S.H."/>
            <person name="Heuer A."/>
            <person name="Rast P."/>
            <person name="Oberbeckmann S."/>
            <person name="Bunk B."/>
            <person name="Jeske O."/>
            <person name="Meyerdierks A."/>
            <person name="Storesund J.E."/>
            <person name="Kallscheuer N."/>
            <person name="Luecker S."/>
            <person name="Lage O.M."/>
            <person name="Pohl T."/>
            <person name="Merkel B.J."/>
            <person name="Hornburger P."/>
            <person name="Mueller R.-W."/>
            <person name="Bruemmer F."/>
            <person name="Labrenz M."/>
            <person name="Spormann A.M."/>
            <person name="Op den Camp H."/>
            <person name="Overmann J."/>
            <person name="Amann R."/>
            <person name="Jetten M.S.M."/>
            <person name="Mascher T."/>
            <person name="Medema M.H."/>
            <person name="Devos D.P."/>
            <person name="Kaster A.-K."/>
            <person name="Ovreas L."/>
            <person name="Rohde M."/>
            <person name="Galperin M.Y."/>
            <person name="Jogler C."/>
        </authorList>
    </citation>
    <scope>NUCLEOTIDE SEQUENCE [LARGE SCALE GENOMIC DNA]</scope>
    <source>
        <strain evidence="10 11">Pan44</strain>
    </source>
</reference>
<evidence type="ECO:0000256" key="3">
    <source>
        <dbReference type="ARBA" id="ARBA00023122"/>
    </source>
</evidence>
<dbReference type="InterPro" id="IPR050986">
    <property type="entry name" value="GutQ/KpsF_isomerases"/>
</dbReference>
<dbReference type="InterPro" id="IPR001347">
    <property type="entry name" value="SIS_dom"/>
</dbReference>
<dbReference type="InterPro" id="IPR046342">
    <property type="entry name" value="CBS_dom_sf"/>
</dbReference>
<dbReference type="InterPro" id="IPR035474">
    <property type="entry name" value="SIS_Kpsf"/>
</dbReference>
<dbReference type="SUPFAM" id="SSF53697">
    <property type="entry name" value="SIS domain"/>
    <property type="match status" value="1"/>
</dbReference>
<feature type="domain" description="CBS" evidence="8">
    <location>
        <begin position="283"/>
        <end position="337"/>
    </location>
</feature>
<protein>
    <submittedName>
        <fullName evidence="10">Arabinose 5-phosphate isomerase KdsD</fullName>
        <ecNumber evidence="10">5.3.1.13</ecNumber>
    </submittedName>
</protein>
<dbReference type="CDD" id="cd05014">
    <property type="entry name" value="SIS_Kpsf"/>
    <property type="match status" value="1"/>
</dbReference>
<dbReference type="Gene3D" id="3.40.50.10490">
    <property type="entry name" value="Glucose-6-phosphate isomerase like protein, domain 1"/>
    <property type="match status" value="1"/>
</dbReference>
<accession>A0A517SAQ2</accession>
<dbReference type="AlphaFoldDB" id="A0A517SAQ2"/>
<evidence type="ECO:0000313" key="11">
    <source>
        <dbReference type="Proteomes" id="UP000315700"/>
    </source>
</evidence>
<dbReference type="InterPro" id="IPR004800">
    <property type="entry name" value="KdsD/KpsF-type"/>
</dbReference>
<name>A0A517SAQ2_9PLAN</name>
<evidence type="ECO:0000259" key="9">
    <source>
        <dbReference type="PROSITE" id="PS51464"/>
    </source>
</evidence>
<keyword evidence="5" id="KW-0479">Metal-binding</keyword>
<evidence type="ECO:0000256" key="7">
    <source>
        <dbReference type="PROSITE-ProRule" id="PRU00703"/>
    </source>
</evidence>
<feature type="domain" description="SIS" evidence="9">
    <location>
        <begin position="45"/>
        <end position="188"/>
    </location>
</feature>
<dbReference type="PANTHER" id="PTHR42745">
    <property type="match status" value="1"/>
</dbReference>
<dbReference type="EMBL" id="CP036271">
    <property type="protein sequence ID" value="QDT53199.1"/>
    <property type="molecule type" value="Genomic_DNA"/>
</dbReference>
<keyword evidence="2" id="KW-0677">Repeat</keyword>
<dbReference type="GO" id="GO:0046872">
    <property type="term" value="F:metal ion binding"/>
    <property type="evidence" value="ECO:0007669"/>
    <property type="project" value="UniProtKB-KW"/>
</dbReference>
<dbReference type="InterPro" id="IPR046348">
    <property type="entry name" value="SIS_dom_sf"/>
</dbReference>
<dbReference type="PROSITE" id="PS51371">
    <property type="entry name" value="CBS"/>
    <property type="match status" value="2"/>
</dbReference>
<evidence type="ECO:0000256" key="6">
    <source>
        <dbReference type="PIRSR" id="PIRSR004692-3"/>
    </source>
</evidence>
<keyword evidence="3 7" id="KW-0129">CBS domain</keyword>
<dbReference type="EC" id="5.3.1.13" evidence="10"/>
<evidence type="ECO:0000256" key="5">
    <source>
        <dbReference type="PIRSR" id="PIRSR004692-2"/>
    </source>
</evidence>
<evidence type="ECO:0000256" key="2">
    <source>
        <dbReference type="ARBA" id="ARBA00022737"/>
    </source>
</evidence>
<dbReference type="GO" id="GO:1901135">
    <property type="term" value="P:carbohydrate derivative metabolic process"/>
    <property type="evidence" value="ECO:0007669"/>
    <property type="project" value="InterPro"/>
</dbReference>
<dbReference type="OrthoDB" id="9762536at2"/>
<evidence type="ECO:0000256" key="4">
    <source>
        <dbReference type="PIRNR" id="PIRNR004692"/>
    </source>
</evidence>
<evidence type="ECO:0000313" key="10">
    <source>
        <dbReference type="EMBL" id="QDT53199.1"/>
    </source>
</evidence>
<dbReference type="GO" id="GO:0097367">
    <property type="term" value="F:carbohydrate derivative binding"/>
    <property type="evidence" value="ECO:0007669"/>
    <property type="project" value="InterPro"/>
</dbReference>
<sequence length="337" mass="35716">MAALAESIVPYSQFDQLREAREIIRLEANALLDVSQRLDTGFCDAVESVLACRGAVIVTGMGKAGLIGQKLVATLSSTGTRAHFLHPAEAVHGDLGCIHTDDVVLALSNSGETEEITRILPFIASQRLPLIAITATEHSTLAAQATALITLGRLREAGPHGLAPSTTTTAMLAVGDALALVVSRLKGLTPQRFATLHPAGSLGRKLKCVVDTMRPIEQVRVASSSATVREAFTSQSQPGRRSGALLLVDEDGRLDGLFTDSDLARLLEHRRDDALDQPIRDVMTRTPMTIACTGSLADVVDLLSIRKISELPVVDAEGRPAGLIDITDVIGWTPVAG</sequence>
<keyword evidence="10" id="KW-0413">Isomerase</keyword>
<dbReference type="InterPro" id="IPR000644">
    <property type="entry name" value="CBS_dom"/>
</dbReference>
<keyword evidence="11" id="KW-1185">Reference proteome</keyword>
<dbReference type="Pfam" id="PF00571">
    <property type="entry name" value="CBS"/>
    <property type="match status" value="2"/>
</dbReference>
<dbReference type="GO" id="GO:0019146">
    <property type="term" value="F:arabinose-5-phosphate isomerase activity"/>
    <property type="evidence" value="ECO:0007669"/>
    <property type="project" value="UniProtKB-EC"/>
</dbReference>
<dbReference type="FunCoup" id="A0A517SAQ2">
    <property type="interactions" value="179"/>
</dbReference>
<evidence type="ECO:0000259" key="8">
    <source>
        <dbReference type="PROSITE" id="PS51371"/>
    </source>
</evidence>